<keyword evidence="1" id="KW-0732">Signal</keyword>
<accession>A0ABU8DBD7</accession>
<evidence type="ECO:0000313" key="2">
    <source>
        <dbReference type="EMBL" id="MEI2457402.1"/>
    </source>
</evidence>
<protein>
    <submittedName>
        <fullName evidence="2">Uncharacterized protein</fullName>
    </submittedName>
</protein>
<evidence type="ECO:0000313" key="3">
    <source>
        <dbReference type="Proteomes" id="UP001387215"/>
    </source>
</evidence>
<dbReference type="Proteomes" id="UP001387215">
    <property type="component" value="Unassembled WGS sequence"/>
</dbReference>
<organism evidence="2 3">
    <name type="scientific">Lysobacter firmicutimachus</name>
    <dbReference type="NCBI Taxonomy" id="1792846"/>
    <lineage>
        <taxon>Bacteria</taxon>
        <taxon>Pseudomonadati</taxon>
        <taxon>Pseudomonadota</taxon>
        <taxon>Gammaproteobacteria</taxon>
        <taxon>Lysobacterales</taxon>
        <taxon>Lysobacteraceae</taxon>
        <taxon>Lysobacter</taxon>
    </lineage>
</organism>
<feature type="signal peptide" evidence="1">
    <location>
        <begin position="1"/>
        <end position="25"/>
    </location>
</feature>
<dbReference type="EMBL" id="JBANDL010000002">
    <property type="protein sequence ID" value="MEI2457402.1"/>
    <property type="molecule type" value="Genomic_DNA"/>
</dbReference>
<proteinExistence type="predicted"/>
<sequence length="155" mass="16599">MRISSVVAGAVLGLAALLAASPAPAQQITFPAPVFRGGNTDWQVKLTTARDLSVGYELRVPRAKRLSGPLQQQATEGHGRYTLVGKIALKTTTNISVQLAPVKLGEVCKDKKGNTKDPNGQPFTYAIQILDLDKPVKIGSTVIPLWFGCGRFTDQ</sequence>
<keyword evidence="3" id="KW-1185">Reference proteome</keyword>
<name>A0ABU8DBD7_9GAMM</name>
<evidence type="ECO:0000256" key="1">
    <source>
        <dbReference type="SAM" id="SignalP"/>
    </source>
</evidence>
<comment type="caution">
    <text evidence="2">The sequence shown here is derived from an EMBL/GenBank/DDBJ whole genome shotgun (WGS) entry which is preliminary data.</text>
</comment>
<feature type="chain" id="PRO_5046867069" evidence="1">
    <location>
        <begin position="26"/>
        <end position="155"/>
    </location>
</feature>
<dbReference type="RefSeq" id="WP_141233483.1">
    <property type="nucleotide sequence ID" value="NZ_JBANDL010000002.1"/>
</dbReference>
<reference evidence="2 3" key="1">
    <citation type="submission" date="2024-02" db="EMBL/GenBank/DDBJ databases">
        <title>Lysobacter Genome Sequencing and Mining.</title>
        <authorList>
            <person name="Bierman J."/>
            <person name="Walker M.C."/>
        </authorList>
    </citation>
    <scope>NUCLEOTIDE SEQUENCE [LARGE SCALE GENOMIC DNA]</scope>
    <source>
        <strain evidence="2 3">PB6250</strain>
    </source>
</reference>
<gene>
    <name evidence="2" type="ORF">V2J18_22340</name>
</gene>